<sequence>MEPSTNQTPITSPTLPRRRAEVVILSPEREPTSLTHSHSQPSSSSSTGPRPISPPIDLPPTPPTRTTHSTSLISSLGLVPSPGYFDVLPNLSGTGPLQPFGRPNLISTLSGSDQDDSDHSIESPSEQGALFITSLQTGHRSRRRRGRPAPRALEPASSLDSSGPTPTTNAMPSFESDLSEYTEMLNELDQSLYERPVNTTAYFRETEEEADSRTNVVVSEGRPLRPFTTTLSSLRRRRLEANNEDSDWRHALVQQLHNDFDTGVDRSTAINRLRQRTLQYRAWNNEQPTDSDQPETSESRELDQPQPMHLEMQMQMEFEAQQSTTALEASSQPHTTSITDETPKDTLWVYCGSRGSKDERTEILPKGFRFISPSPDPESSSNTNTIKGCGKLISVRATTITPLSRNPSSILMLSSNVCPVPHTLGVVDSASRLEFETHPSNPFKDAREHRHVCYCTKEYIGCLSCGNIVGHWSQDACFYCRKTPGTQDQTFIYYTSRVTGLPRTRTSSTESEPEISEFIGSEEEWPRIGRSNSNVTLPSTSRTMDQRMRSSFGRRRWSTIAPSSSTNEGLVRNGAIRISHPNLNNQETNINPRADSLDIEGIPIRDNRQIESNDYSNTIDQRIRVDEESIIFHRHHLSALRRQSEEGWEDCWGSRRRREDEDEDDEELVEDECRQRVRRRRRLGEEERSHHIEIDSRRFVWSGEVCAR</sequence>
<dbReference type="EMBL" id="MU167326">
    <property type="protein sequence ID" value="KAG0143207.1"/>
    <property type="molecule type" value="Genomic_DNA"/>
</dbReference>
<dbReference type="Proteomes" id="UP000886653">
    <property type="component" value="Unassembled WGS sequence"/>
</dbReference>
<feature type="compositionally biased region" description="Pro residues" evidence="2">
    <location>
        <begin position="51"/>
        <end position="63"/>
    </location>
</feature>
<gene>
    <name evidence="4" type="ORF">CROQUDRAFT_673127</name>
    <name evidence="3" type="ORF">CROQUDRAFT_674901</name>
</gene>
<evidence type="ECO:0000313" key="5">
    <source>
        <dbReference type="Proteomes" id="UP000886653"/>
    </source>
</evidence>
<proteinExistence type="inferred from homology"/>
<feature type="region of interest" description="Disordered" evidence="2">
    <location>
        <begin position="1"/>
        <end position="71"/>
    </location>
</feature>
<comment type="caution">
    <text evidence="4">The sequence shown here is derived from an EMBL/GenBank/DDBJ whole genome shotgun (WGS) entry which is preliminary data.</text>
</comment>
<dbReference type="PANTHER" id="PTHR31841">
    <property type="entry name" value="PROTEIN FAM72A-RELATED"/>
    <property type="match status" value="1"/>
</dbReference>
<feature type="compositionally biased region" description="Basic residues" evidence="2">
    <location>
        <begin position="139"/>
        <end position="148"/>
    </location>
</feature>
<reference evidence="4" key="1">
    <citation type="submission" date="2013-11" db="EMBL/GenBank/DDBJ databases">
        <title>Genome sequence of the fusiform rust pathogen reveals effectors for host alternation and coevolution with pine.</title>
        <authorList>
            <consortium name="DOE Joint Genome Institute"/>
            <person name="Smith K."/>
            <person name="Pendleton A."/>
            <person name="Kubisiak T."/>
            <person name="Anderson C."/>
            <person name="Salamov A."/>
            <person name="Aerts A."/>
            <person name="Riley R."/>
            <person name="Clum A."/>
            <person name="Lindquist E."/>
            <person name="Ence D."/>
            <person name="Campbell M."/>
            <person name="Kronenberg Z."/>
            <person name="Feau N."/>
            <person name="Dhillon B."/>
            <person name="Hamelin R."/>
            <person name="Burleigh J."/>
            <person name="Smith J."/>
            <person name="Yandell M."/>
            <person name="Nelson C."/>
            <person name="Grigoriev I."/>
            <person name="Davis J."/>
        </authorList>
    </citation>
    <scope>NUCLEOTIDE SEQUENCE</scope>
    <source>
        <strain evidence="4">G11</strain>
    </source>
</reference>
<feature type="compositionally biased region" description="Polar residues" evidence="2">
    <location>
        <begin position="281"/>
        <end position="296"/>
    </location>
</feature>
<dbReference type="AlphaFoldDB" id="A0A9P6NFF5"/>
<dbReference type="InterPro" id="IPR026768">
    <property type="entry name" value="YPEH2ZP"/>
</dbReference>
<evidence type="ECO:0000256" key="1">
    <source>
        <dbReference type="ARBA" id="ARBA00006888"/>
    </source>
</evidence>
<feature type="compositionally biased region" description="Polar residues" evidence="2">
    <location>
        <begin position="1"/>
        <end position="14"/>
    </location>
</feature>
<comment type="similarity">
    <text evidence="1">Belongs to the FAM72 family.</text>
</comment>
<dbReference type="GO" id="GO:0005829">
    <property type="term" value="C:cytosol"/>
    <property type="evidence" value="ECO:0007669"/>
    <property type="project" value="TreeGrafter"/>
</dbReference>
<organism evidence="4 5">
    <name type="scientific">Cronartium quercuum f. sp. fusiforme G11</name>
    <dbReference type="NCBI Taxonomy" id="708437"/>
    <lineage>
        <taxon>Eukaryota</taxon>
        <taxon>Fungi</taxon>
        <taxon>Dikarya</taxon>
        <taxon>Basidiomycota</taxon>
        <taxon>Pucciniomycotina</taxon>
        <taxon>Pucciniomycetes</taxon>
        <taxon>Pucciniales</taxon>
        <taxon>Coleosporiaceae</taxon>
        <taxon>Cronartium</taxon>
    </lineage>
</organism>
<feature type="region of interest" description="Disordered" evidence="2">
    <location>
        <begin position="102"/>
        <end position="173"/>
    </location>
</feature>
<accession>A0A9P6NFF5</accession>
<keyword evidence="5" id="KW-1185">Reference proteome</keyword>
<dbReference type="OrthoDB" id="2507731at2759"/>
<evidence type="ECO:0000313" key="3">
    <source>
        <dbReference type="EMBL" id="KAG0139928.1"/>
    </source>
</evidence>
<name>A0A9P6NFF5_9BASI</name>
<dbReference type="EMBL" id="MU167499">
    <property type="protein sequence ID" value="KAG0139928.1"/>
    <property type="molecule type" value="Genomic_DNA"/>
</dbReference>
<evidence type="ECO:0000313" key="4">
    <source>
        <dbReference type="EMBL" id="KAG0143207.1"/>
    </source>
</evidence>
<feature type="compositionally biased region" description="Low complexity" evidence="2">
    <location>
        <begin position="32"/>
        <end position="50"/>
    </location>
</feature>
<protein>
    <submittedName>
        <fullName evidence="4">Uncharacterized protein</fullName>
    </submittedName>
</protein>
<feature type="compositionally biased region" description="Polar residues" evidence="2">
    <location>
        <begin position="158"/>
        <end position="171"/>
    </location>
</feature>
<feature type="region of interest" description="Disordered" evidence="2">
    <location>
        <begin position="281"/>
        <end position="303"/>
    </location>
</feature>
<evidence type="ECO:0000256" key="2">
    <source>
        <dbReference type="SAM" id="MobiDB-lite"/>
    </source>
</evidence>
<dbReference type="PANTHER" id="PTHR31841:SF1">
    <property type="entry name" value="PROTEIN FAM72A-RELATED"/>
    <property type="match status" value="1"/>
</dbReference>